<dbReference type="PROSITE" id="PS00688">
    <property type="entry name" value="SIGMA54_INTERACT_3"/>
    <property type="match status" value="1"/>
</dbReference>
<dbReference type="GO" id="GO:0006355">
    <property type="term" value="P:regulation of DNA-templated transcription"/>
    <property type="evidence" value="ECO:0007669"/>
    <property type="project" value="InterPro"/>
</dbReference>
<dbReference type="InterPro" id="IPR000014">
    <property type="entry name" value="PAS"/>
</dbReference>
<name>A0A248TKD6_9BACI</name>
<evidence type="ECO:0000256" key="3">
    <source>
        <dbReference type="ARBA" id="ARBA00022840"/>
    </source>
</evidence>
<gene>
    <name evidence="10" type="ORF">CKF48_16160</name>
</gene>
<dbReference type="PANTHER" id="PTHR32071:SF57">
    <property type="entry name" value="C4-DICARBOXYLATE TRANSPORT TRANSCRIPTIONAL REGULATORY PROTEIN DCTD"/>
    <property type="match status" value="1"/>
</dbReference>
<dbReference type="Pfam" id="PF00158">
    <property type="entry name" value="Sigma54_activat"/>
    <property type="match status" value="1"/>
</dbReference>
<keyword evidence="5" id="KW-0804">Transcription</keyword>
<dbReference type="InterPro" id="IPR002078">
    <property type="entry name" value="Sigma_54_int"/>
</dbReference>
<organism evidence="10 11">
    <name type="scientific">Cytobacillus kochii</name>
    <dbReference type="NCBI Taxonomy" id="859143"/>
    <lineage>
        <taxon>Bacteria</taxon>
        <taxon>Bacillati</taxon>
        <taxon>Bacillota</taxon>
        <taxon>Bacilli</taxon>
        <taxon>Bacillales</taxon>
        <taxon>Bacillaceae</taxon>
        <taxon>Cytobacillus</taxon>
    </lineage>
</organism>
<proteinExistence type="predicted"/>
<keyword evidence="1" id="KW-0547">Nucleotide-binding</keyword>
<dbReference type="PROSITE" id="PS50112">
    <property type="entry name" value="PAS"/>
    <property type="match status" value="1"/>
</dbReference>
<dbReference type="Pfam" id="PF18024">
    <property type="entry name" value="HTH_50"/>
    <property type="match status" value="1"/>
</dbReference>
<evidence type="ECO:0000259" key="9">
    <source>
        <dbReference type="PROSITE" id="PS50112"/>
    </source>
</evidence>
<evidence type="ECO:0000313" key="11">
    <source>
        <dbReference type="Proteomes" id="UP000215137"/>
    </source>
</evidence>
<dbReference type="InterPro" id="IPR058031">
    <property type="entry name" value="AAA_lid_NorR"/>
</dbReference>
<feature type="domain" description="Sigma-54 factor interaction" evidence="8">
    <location>
        <begin position="146"/>
        <end position="375"/>
    </location>
</feature>
<dbReference type="PROSITE" id="PS50045">
    <property type="entry name" value="SIGMA54_INTERACT_4"/>
    <property type="match status" value="1"/>
</dbReference>
<dbReference type="SMART" id="SM00382">
    <property type="entry name" value="AAA"/>
    <property type="match status" value="1"/>
</dbReference>
<dbReference type="InterPro" id="IPR003593">
    <property type="entry name" value="AAA+_ATPase"/>
</dbReference>
<dbReference type="Pfam" id="PF25601">
    <property type="entry name" value="AAA_lid_14"/>
    <property type="match status" value="1"/>
</dbReference>
<evidence type="ECO:0000313" key="10">
    <source>
        <dbReference type="EMBL" id="ASV68684.1"/>
    </source>
</evidence>
<protein>
    <recommendedName>
        <fullName evidence="6">HTH-type transcriptional regulatory protein TyrR</fullName>
    </recommendedName>
</protein>
<dbReference type="EMBL" id="CP022983">
    <property type="protein sequence ID" value="ASV68684.1"/>
    <property type="molecule type" value="Genomic_DNA"/>
</dbReference>
<keyword evidence="3" id="KW-0067">ATP-binding</keyword>
<keyword evidence="7" id="KW-0175">Coiled coil</keyword>
<dbReference type="KEGG" id="bko:CKF48_16160"/>
<dbReference type="InterPro" id="IPR009057">
    <property type="entry name" value="Homeodomain-like_sf"/>
</dbReference>
<dbReference type="OrthoDB" id="9771372at2"/>
<keyword evidence="4" id="KW-0805">Transcription regulation</keyword>
<evidence type="ECO:0000256" key="4">
    <source>
        <dbReference type="ARBA" id="ARBA00023015"/>
    </source>
</evidence>
<dbReference type="CDD" id="cd00130">
    <property type="entry name" value="PAS"/>
    <property type="match status" value="1"/>
</dbReference>
<dbReference type="Gene3D" id="1.10.10.60">
    <property type="entry name" value="Homeodomain-like"/>
    <property type="match status" value="1"/>
</dbReference>
<dbReference type="InterPro" id="IPR025944">
    <property type="entry name" value="Sigma_54_int_dom_CS"/>
</dbReference>
<evidence type="ECO:0000259" key="8">
    <source>
        <dbReference type="PROSITE" id="PS50045"/>
    </source>
</evidence>
<dbReference type="Gene3D" id="1.10.8.60">
    <property type="match status" value="1"/>
</dbReference>
<dbReference type="Gene3D" id="3.40.50.300">
    <property type="entry name" value="P-loop containing nucleotide triphosphate hydrolases"/>
    <property type="match status" value="1"/>
</dbReference>
<evidence type="ECO:0000256" key="7">
    <source>
        <dbReference type="SAM" id="Coils"/>
    </source>
</evidence>
<dbReference type="GO" id="GO:0003677">
    <property type="term" value="F:DNA binding"/>
    <property type="evidence" value="ECO:0007669"/>
    <property type="project" value="UniProtKB-KW"/>
</dbReference>
<dbReference type="NCBIfam" id="TIGR04381">
    <property type="entry name" value="HTH_TypR"/>
    <property type="match status" value="1"/>
</dbReference>
<accession>A0A248TKD6</accession>
<dbReference type="InterPro" id="IPR027417">
    <property type="entry name" value="P-loop_NTPase"/>
</dbReference>
<feature type="domain" description="PAS" evidence="9">
    <location>
        <begin position="2"/>
        <end position="56"/>
    </location>
</feature>
<dbReference type="SUPFAM" id="SSF55785">
    <property type="entry name" value="PYP-like sensor domain (PAS domain)"/>
    <property type="match status" value="1"/>
</dbReference>
<dbReference type="GO" id="GO:0005524">
    <property type="term" value="F:ATP binding"/>
    <property type="evidence" value="ECO:0007669"/>
    <property type="project" value="UniProtKB-KW"/>
</dbReference>
<feature type="coiled-coil region" evidence="7">
    <location>
        <begin position="109"/>
        <end position="146"/>
    </location>
</feature>
<dbReference type="InterPro" id="IPR030828">
    <property type="entry name" value="HTH_TyrR"/>
</dbReference>
<evidence type="ECO:0000256" key="2">
    <source>
        <dbReference type="ARBA" id="ARBA00022797"/>
    </source>
</evidence>
<evidence type="ECO:0000256" key="1">
    <source>
        <dbReference type="ARBA" id="ARBA00022741"/>
    </source>
</evidence>
<dbReference type="Gene3D" id="3.30.450.20">
    <property type="entry name" value="PAS domain"/>
    <property type="match status" value="1"/>
</dbReference>
<dbReference type="SUPFAM" id="SSF52540">
    <property type="entry name" value="P-loop containing nucleoside triphosphate hydrolases"/>
    <property type="match status" value="1"/>
</dbReference>
<dbReference type="Pfam" id="PF13426">
    <property type="entry name" value="PAS_9"/>
    <property type="match status" value="1"/>
</dbReference>
<reference evidence="10 11" key="1">
    <citation type="submission" date="2017-08" db="EMBL/GenBank/DDBJ databases">
        <title>Complete Genome Sequence of Bacillus kochii Oregon-R-modENCODE STRAIN BDGP4, isolated from Drosophila melanogaster gut.</title>
        <authorList>
            <person name="Wan K.H."/>
            <person name="Yu C."/>
            <person name="Park S."/>
            <person name="Hammonds A.S."/>
            <person name="Booth B.W."/>
            <person name="Celniker S.E."/>
        </authorList>
    </citation>
    <scope>NUCLEOTIDE SEQUENCE [LARGE SCALE GENOMIC DNA]</scope>
    <source>
        <strain evidence="10 11">BDGP4</strain>
    </source>
</reference>
<dbReference type="AlphaFoldDB" id="A0A248TKD6"/>
<keyword evidence="11" id="KW-1185">Reference proteome</keyword>
<evidence type="ECO:0000256" key="6">
    <source>
        <dbReference type="ARBA" id="ARBA00029500"/>
    </source>
</evidence>
<keyword evidence="2" id="KW-0058">Aromatic hydrocarbons catabolism</keyword>
<dbReference type="SUPFAM" id="SSF46689">
    <property type="entry name" value="Homeodomain-like"/>
    <property type="match status" value="1"/>
</dbReference>
<dbReference type="PANTHER" id="PTHR32071">
    <property type="entry name" value="TRANSCRIPTIONAL REGULATORY PROTEIN"/>
    <property type="match status" value="1"/>
</dbReference>
<dbReference type="InterPro" id="IPR035965">
    <property type="entry name" value="PAS-like_dom_sf"/>
</dbReference>
<dbReference type="Proteomes" id="UP000215137">
    <property type="component" value="Chromosome"/>
</dbReference>
<dbReference type="FunFam" id="3.40.50.300:FF:000006">
    <property type="entry name" value="DNA-binding transcriptional regulator NtrC"/>
    <property type="match status" value="1"/>
</dbReference>
<dbReference type="RefSeq" id="WP_095372254.1">
    <property type="nucleotide sequence ID" value="NZ_CP022983.1"/>
</dbReference>
<evidence type="ECO:0000256" key="5">
    <source>
        <dbReference type="ARBA" id="ARBA00023163"/>
    </source>
</evidence>
<dbReference type="CDD" id="cd00009">
    <property type="entry name" value="AAA"/>
    <property type="match status" value="1"/>
</dbReference>
<sequence>MENSSLHHLIETIVLTSNNNITITNGVGEILYFNPKHWSVYGVRQEDCLGKTVYELEAKGVFNPSITALVIKKKQQVELMQQTLTGKIIMTTAYPIFDNNNQIQFVVSYAQDQTEINKLHLQYKELERQIQNYQQVVKALREQENAQYRNKKMEEIKRTIHRVANTNATVLLLGESGVGKSMWARKIHQLSKEKKEPFIEVNCSTIPESLFETEFFGYEPGSFTGAHKHGKKGLIEQAHHGTLFLDEIGELSLSLQVKLLKVLVEKKFKRVGSNTERTSHFRLITATNRPLEEMVNKGDFRLDLYYRINVIPIEIPPLKKRKEDIIFLVSHYLSIMNNKYHMEKEIHNETYEYLTEYHWPGNVRELENLIERLVLTVDSVIIYPSHLPQALFKNKQIEPDLIDLPLQKNNESLKERIERIEKHILLHTYKQYPSSYKVAELLGISQASAARKLKKYRANREL</sequence>